<reference evidence="1" key="1">
    <citation type="submission" date="2020-06" db="EMBL/GenBank/DDBJ databases">
        <title>WGS assembly of Ceratodon purpureus strain R40.</title>
        <authorList>
            <person name="Carey S.B."/>
            <person name="Jenkins J."/>
            <person name="Shu S."/>
            <person name="Lovell J.T."/>
            <person name="Sreedasyam A."/>
            <person name="Maumus F."/>
            <person name="Tiley G.P."/>
            <person name="Fernandez-Pozo N."/>
            <person name="Barry K."/>
            <person name="Chen C."/>
            <person name="Wang M."/>
            <person name="Lipzen A."/>
            <person name="Daum C."/>
            <person name="Saski C.A."/>
            <person name="Payton A.C."/>
            <person name="Mcbreen J.C."/>
            <person name="Conrad R.E."/>
            <person name="Kollar L.M."/>
            <person name="Olsson S."/>
            <person name="Huttunen S."/>
            <person name="Landis J.B."/>
            <person name="Wickett N.J."/>
            <person name="Johnson M.G."/>
            <person name="Rensing S.A."/>
            <person name="Grimwood J."/>
            <person name="Schmutz J."/>
            <person name="Mcdaniel S.F."/>
        </authorList>
    </citation>
    <scope>NUCLEOTIDE SEQUENCE</scope>
    <source>
        <strain evidence="1">R40</strain>
    </source>
</reference>
<accession>A0A8T0J257</accession>
<evidence type="ECO:0000313" key="1">
    <source>
        <dbReference type="EMBL" id="KAG0590004.1"/>
    </source>
</evidence>
<organism evidence="1 2">
    <name type="scientific">Ceratodon purpureus</name>
    <name type="common">Fire moss</name>
    <name type="synonym">Dicranum purpureum</name>
    <dbReference type="NCBI Taxonomy" id="3225"/>
    <lineage>
        <taxon>Eukaryota</taxon>
        <taxon>Viridiplantae</taxon>
        <taxon>Streptophyta</taxon>
        <taxon>Embryophyta</taxon>
        <taxon>Bryophyta</taxon>
        <taxon>Bryophytina</taxon>
        <taxon>Bryopsida</taxon>
        <taxon>Dicranidae</taxon>
        <taxon>Pseudoditrichales</taxon>
        <taxon>Ditrichaceae</taxon>
        <taxon>Ceratodon</taxon>
    </lineage>
</organism>
<dbReference type="Proteomes" id="UP000822688">
    <property type="component" value="Chromosome 1"/>
</dbReference>
<dbReference type="AlphaFoldDB" id="A0A8T0J257"/>
<gene>
    <name evidence="1" type="ORF">KC19_1G063200</name>
</gene>
<sequence>MHPLRGTVSLLSSLHRHLHLQLVLSSVELLPPPNRPARSSLSLTNLQAPLLFSRAVWWEGSCVGKLGIRRR</sequence>
<name>A0A8T0J257_CERPU</name>
<protein>
    <submittedName>
        <fullName evidence="1">Uncharacterized protein</fullName>
    </submittedName>
</protein>
<keyword evidence="2" id="KW-1185">Reference proteome</keyword>
<evidence type="ECO:0000313" key="2">
    <source>
        <dbReference type="Proteomes" id="UP000822688"/>
    </source>
</evidence>
<comment type="caution">
    <text evidence="1">The sequence shown here is derived from an EMBL/GenBank/DDBJ whole genome shotgun (WGS) entry which is preliminary data.</text>
</comment>
<dbReference type="EMBL" id="CM026421">
    <property type="protein sequence ID" value="KAG0590004.1"/>
    <property type="molecule type" value="Genomic_DNA"/>
</dbReference>
<proteinExistence type="predicted"/>